<comment type="cofactor">
    <cofactor evidence="7">
        <name>Mg(2+)</name>
        <dbReference type="ChEBI" id="CHEBI:18420"/>
    </cofactor>
    <text evidence="7">Binds 1 Mg(2+) ion per subunit.</text>
</comment>
<evidence type="ECO:0000313" key="8">
    <source>
        <dbReference type="EMBL" id="HIU69876.1"/>
    </source>
</evidence>
<evidence type="ECO:0000256" key="3">
    <source>
        <dbReference type="ARBA" id="ARBA00022741"/>
    </source>
</evidence>
<evidence type="ECO:0000256" key="5">
    <source>
        <dbReference type="ARBA" id="ARBA00022840"/>
    </source>
</evidence>
<dbReference type="EC" id="2.7.1.71" evidence="7"/>
<comment type="catalytic activity">
    <reaction evidence="7">
        <text>shikimate + ATP = 3-phosphoshikimate + ADP + H(+)</text>
        <dbReference type="Rhea" id="RHEA:13121"/>
        <dbReference type="ChEBI" id="CHEBI:15378"/>
        <dbReference type="ChEBI" id="CHEBI:30616"/>
        <dbReference type="ChEBI" id="CHEBI:36208"/>
        <dbReference type="ChEBI" id="CHEBI:145989"/>
        <dbReference type="ChEBI" id="CHEBI:456216"/>
        <dbReference type="EC" id="2.7.1.71"/>
    </reaction>
</comment>
<accession>A0A9D1SPS2</accession>
<protein>
    <recommendedName>
        <fullName evidence="7">Shikimate kinase</fullName>
        <shortName evidence="7">SK</shortName>
        <ecNumber evidence="7">2.7.1.71</ecNumber>
    </recommendedName>
</protein>
<comment type="subcellular location">
    <subcellularLocation>
        <location evidence="7">Cytoplasm</location>
    </subcellularLocation>
</comment>
<feature type="binding site" evidence="7">
    <location>
        <position position="78"/>
    </location>
    <ligand>
        <name>substrate</name>
    </ligand>
</feature>
<dbReference type="AlphaFoldDB" id="A0A9D1SPS2"/>
<gene>
    <name evidence="7" type="primary">aroK</name>
    <name evidence="8" type="ORF">IAD23_07970</name>
</gene>
<dbReference type="GO" id="GO:0005829">
    <property type="term" value="C:cytosol"/>
    <property type="evidence" value="ECO:0007669"/>
    <property type="project" value="TreeGrafter"/>
</dbReference>
<dbReference type="InterPro" id="IPR031322">
    <property type="entry name" value="Shikimate/glucono_kinase"/>
</dbReference>
<name>A0A9D1SPS2_9FIRM</name>
<feature type="binding site" evidence="7">
    <location>
        <position position="14"/>
    </location>
    <ligand>
        <name>Mg(2+)</name>
        <dbReference type="ChEBI" id="CHEBI:18420"/>
    </ligand>
</feature>
<feature type="binding site" evidence="7">
    <location>
        <position position="148"/>
    </location>
    <ligand>
        <name>ATP</name>
        <dbReference type="ChEBI" id="CHEBI:30616"/>
    </ligand>
</feature>
<feature type="binding site" evidence="7">
    <location>
        <begin position="10"/>
        <end position="15"/>
    </location>
    <ligand>
        <name>ATP</name>
        <dbReference type="ChEBI" id="CHEBI:30616"/>
    </ligand>
</feature>
<dbReference type="GO" id="GO:0004765">
    <property type="term" value="F:shikimate kinase activity"/>
    <property type="evidence" value="ECO:0007669"/>
    <property type="project" value="UniProtKB-UniRule"/>
</dbReference>
<keyword evidence="4 7" id="KW-0418">Kinase</keyword>
<keyword evidence="7" id="KW-0963">Cytoplasm</keyword>
<dbReference type="PANTHER" id="PTHR21087:SF16">
    <property type="entry name" value="SHIKIMATE KINASE 1, CHLOROPLASTIC"/>
    <property type="match status" value="1"/>
</dbReference>
<dbReference type="InterPro" id="IPR000623">
    <property type="entry name" value="Shikimate_kinase/TSH1"/>
</dbReference>
<dbReference type="PANTHER" id="PTHR21087">
    <property type="entry name" value="SHIKIMATE KINASE"/>
    <property type="match status" value="1"/>
</dbReference>
<keyword evidence="2 7" id="KW-0808">Transferase</keyword>
<keyword evidence="3 7" id="KW-0547">Nucleotide-binding</keyword>
<comment type="subunit">
    <text evidence="7">Monomer.</text>
</comment>
<dbReference type="GO" id="GO:0009073">
    <property type="term" value="P:aromatic amino acid family biosynthetic process"/>
    <property type="evidence" value="ECO:0007669"/>
    <property type="project" value="UniProtKB-KW"/>
</dbReference>
<dbReference type="GO" id="GO:0000287">
    <property type="term" value="F:magnesium ion binding"/>
    <property type="evidence" value="ECO:0007669"/>
    <property type="project" value="UniProtKB-UniRule"/>
</dbReference>
<dbReference type="Proteomes" id="UP000824125">
    <property type="component" value="Unassembled WGS sequence"/>
</dbReference>
<dbReference type="GO" id="GO:0008652">
    <property type="term" value="P:amino acid biosynthetic process"/>
    <property type="evidence" value="ECO:0007669"/>
    <property type="project" value="UniProtKB-KW"/>
</dbReference>
<evidence type="ECO:0000256" key="6">
    <source>
        <dbReference type="ARBA" id="ARBA00023141"/>
    </source>
</evidence>
<evidence type="ECO:0000256" key="1">
    <source>
        <dbReference type="ARBA" id="ARBA00022605"/>
    </source>
</evidence>
<reference evidence="8" key="2">
    <citation type="journal article" date="2021" name="PeerJ">
        <title>Extensive microbial diversity within the chicken gut microbiome revealed by metagenomics and culture.</title>
        <authorList>
            <person name="Gilroy R."/>
            <person name="Ravi A."/>
            <person name="Getino M."/>
            <person name="Pursley I."/>
            <person name="Horton D.L."/>
            <person name="Alikhan N.F."/>
            <person name="Baker D."/>
            <person name="Gharbi K."/>
            <person name="Hall N."/>
            <person name="Watson M."/>
            <person name="Adriaenssens E.M."/>
            <person name="Foster-Nyarko E."/>
            <person name="Jarju S."/>
            <person name="Secka A."/>
            <person name="Antonio M."/>
            <person name="Oren A."/>
            <person name="Chaudhuri R.R."/>
            <person name="La Ragione R."/>
            <person name="Hildebrand F."/>
            <person name="Pallen M.J."/>
        </authorList>
    </citation>
    <scope>NUCLEOTIDE SEQUENCE</scope>
    <source>
        <strain evidence="8">CHK176-6737</strain>
    </source>
</reference>
<organism evidence="8 9">
    <name type="scientific">Candidatus Scybalenecus merdavium</name>
    <dbReference type="NCBI Taxonomy" id="2840939"/>
    <lineage>
        <taxon>Bacteria</taxon>
        <taxon>Bacillati</taxon>
        <taxon>Bacillota</taxon>
        <taxon>Clostridia</taxon>
        <taxon>Eubacteriales</taxon>
        <taxon>Oscillospiraceae</taxon>
        <taxon>Oscillospiraceae incertae sedis</taxon>
        <taxon>Candidatus Scybalenecus</taxon>
    </lineage>
</organism>
<dbReference type="GO" id="GO:0005524">
    <property type="term" value="F:ATP binding"/>
    <property type="evidence" value="ECO:0007669"/>
    <property type="project" value="UniProtKB-UniRule"/>
</dbReference>
<keyword evidence="7" id="KW-0479">Metal-binding</keyword>
<dbReference type="SUPFAM" id="SSF52540">
    <property type="entry name" value="P-loop containing nucleoside triphosphate hydrolases"/>
    <property type="match status" value="1"/>
</dbReference>
<feature type="binding site" evidence="7">
    <location>
        <position position="32"/>
    </location>
    <ligand>
        <name>substrate</name>
    </ligand>
</feature>
<evidence type="ECO:0000256" key="7">
    <source>
        <dbReference type="HAMAP-Rule" id="MF_00109"/>
    </source>
</evidence>
<comment type="pathway">
    <text evidence="7">Metabolic intermediate biosynthesis; chorismate biosynthesis; chorismate from D-erythrose 4-phosphate and phosphoenolpyruvate: step 5/7.</text>
</comment>
<proteinExistence type="inferred from homology"/>
<dbReference type="HAMAP" id="MF_00109">
    <property type="entry name" value="Shikimate_kinase"/>
    <property type="match status" value="1"/>
</dbReference>
<dbReference type="EMBL" id="DVNM01000045">
    <property type="protein sequence ID" value="HIU69876.1"/>
    <property type="molecule type" value="Genomic_DNA"/>
</dbReference>
<dbReference type="PRINTS" id="PR01100">
    <property type="entry name" value="SHIKIMTKNASE"/>
</dbReference>
<feature type="binding site" evidence="7">
    <location>
        <position position="116"/>
    </location>
    <ligand>
        <name>ATP</name>
        <dbReference type="ChEBI" id="CHEBI:30616"/>
    </ligand>
</feature>
<keyword evidence="5 7" id="KW-0067">ATP-binding</keyword>
<keyword evidence="6 7" id="KW-0057">Aromatic amino acid biosynthesis</keyword>
<evidence type="ECO:0000256" key="4">
    <source>
        <dbReference type="ARBA" id="ARBA00022777"/>
    </source>
</evidence>
<comment type="caution">
    <text evidence="8">The sequence shown here is derived from an EMBL/GenBank/DDBJ whole genome shotgun (WGS) entry which is preliminary data.</text>
</comment>
<dbReference type="Gene3D" id="3.40.50.300">
    <property type="entry name" value="P-loop containing nucleotide triphosphate hydrolases"/>
    <property type="match status" value="1"/>
</dbReference>
<evidence type="ECO:0000313" key="9">
    <source>
        <dbReference type="Proteomes" id="UP000824125"/>
    </source>
</evidence>
<dbReference type="InterPro" id="IPR027417">
    <property type="entry name" value="P-loop_NTPase"/>
</dbReference>
<evidence type="ECO:0000256" key="2">
    <source>
        <dbReference type="ARBA" id="ARBA00022679"/>
    </source>
</evidence>
<reference evidence="8" key="1">
    <citation type="submission" date="2020-10" db="EMBL/GenBank/DDBJ databases">
        <authorList>
            <person name="Gilroy R."/>
        </authorList>
    </citation>
    <scope>NUCLEOTIDE SEQUENCE</scope>
    <source>
        <strain evidence="8">CHK176-6737</strain>
    </source>
</reference>
<comment type="function">
    <text evidence="7">Catalyzes the specific phosphorylation of the 3-hydroxyl group of shikimic acid using ATP as a cosubstrate.</text>
</comment>
<dbReference type="Pfam" id="PF01202">
    <property type="entry name" value="SKI"/>
    <property type="match status" value="1"/>
</dbReference>
<dbReference type="GO" id="GO:0009423">
    <property type="term" value="P:chorismate biosynthetic process"/>
    <property type="evidence" value="ECO:0007669"/>
    <property type="project" value="UniProtKB-UniRule"/>
</dbReference>
<sequence>MNIVLCGFMGSGKTTVGRALSSLCRLPFFDTDDCVEKACGQSVRQIFDRKGEAFFRDKEHEVCCALADLNGAVIAAGGGTLTYARNCKAFAEKCVIVFLDASFDVICRRIPDASSRPLFKNKENAKALYDSRRALYEKAAGLTVNADRPAEEVAAAVYKAVFKAEPACSE</sequence>
<comment type="similarity">
    <text evidence="7">Belongs to the shikimate kinase family.</text>
</comment>
<feature type="binding site" evidence="7">
    <location>
        <position position="56"/>
    </location>
    <ligand>
        <name>substrate</name>
    </ligand>
</feature>
<keyword evidence="7" id="KW-0460">Magnesium</keyword>
<keyword evidence="1 7" id="KW-0028">Amino-acid biosynthesis</keyword>
<dbReference type="CDD" id="cd00464">
    <property type="entry name" value="SK"/>
    <property type="match status" value="1"/>
</dbReference>
<feature type="binding site" evidence="7">
    <location>
        <position position="132"/>
    </location>
    <ligand>
        <name>substrate</name>
    </ligand>
</feature>